<organism evidence="2 3">
    <name type="scientific">Cryptosporangium phraense</name>
    <dbReference type="NCBI Taxonomy" id="2593070"/>
    <lineage>
        <taxon>Bacteria</taxon>
        <taxon>Bacillati</taxon>
        <taxon>Actinomycetota</taxon>
        <taxon>Actinomycetes</taxon>
        <taxon>Cryptosporangiales</taxon>
        <taxon>Cryptosporangiaceae</taxon>
        <taxon>Cryptosporangium</taxon>
    </lineage>
</organism>
<dbReference type="Proteomes" id="UP000317982">
    <property type="component" value="Unassembled WGS sequence"/>
</dbReference>
<sequence>MGARSEGAGGEAARAGVDAATVLSALATLREVRAELARWEPLLVDAARALGVSWHDLAPALGVASRQAAERRYLRSRPARDDESGSTRDERVRNERDRRAEDRAVVDWARAHAATLRRVAARAADLRGRPDLDEPTRRAVEEVHDTLGGNDTSALIAPLRAVRESLGPSHPALAKSIDDVIDRTDELRGDTRRRRSQDR</sequence>
<evidence type="ECO:0000313" key="3">
    <source>
        <dbReference type="Proteomes" id="UP000317982"/>
    </source>
</evidence>
<evidence type="ECO:0000256" key="1">
    <source>
        <dbReference type="SAM" id="MobiDB-lite"/>
    </source>
</evidence>
<feature type="region of interest" description="Disordered" evidence="1">
    <location>
        <begin position="167"/>
        <end position="199"/>
    </location>
</feature>
<feature type="compositionally biased region" description="Basic and acidic residues" evidence="1">
    <location>
        <begin position="176"/>
        <end position="190"/>
    </location>
</feature>
<dbReference type="OrthoDB" id="3827740at2"/>
<evidence type="ECO:0008006" key="4">
    <source>
        <dbReference type="Google" id="ProtNLM"/>
    </source>
</evidence>
<feature type="region of interest" description="Disordered" evidence="1">
    <location>
        <begin position="73"/>
        <end position="99"/>
    </location>
</feature>
<name>A0A545AXY4_9ACTN</name>
<gene>
    <name evidence="2" type="ORF">FL583_08710</name>
</gene>
<proteinExistence type="predicted"/>
<dbReference type="InParanoid" id="A0A545AXY4"/>
<reference evidence="2 3" key="1">
    <citation type="submission" date="2019-07" db="EMBL/GenBank/DDBJ databases">
        <title>Cryptosporangium phraense sp. nov., isolated from plant litter.</title>
        <authorList>
            <person name="Suriyachadkun C."/>
        </authorList>
    </citation>
    <scope>NUCLEOTIDE SEQUENCE [LARGE SCALE GENOMIC DNA]</scope>
    <source>
        <strain evidence="2 3">A-T 5661</strain>
    </source>
</reference>
<comment type="caution">
    <text evidence="2">The sequence shown here is derived from an EMBL/GenBank/DDBJ whole genome shotgun (WGS) entry which is preliminary data.</text>
</comment>
<evidence type="ECO:0000313" key="2">
    <source>
        <dbReference type="EMBL" id="TQS45455.1"/>
    </source>
</evidence>
<accession>A0A545AXY4</accession>
<protein>
    <recommendedName>
        <fullName evidence="4">HSP18 transcriptional regulator</fullName>
    </recommendedName>
</protein>
<dbReference type="AlphaFoldDB" id="A0A545AXY4"/>
<keyword evidence="3" id="KW-1185">Reference proteome</keyword>
<dbReference type="EMBL" id="VIRS01000005">
    <property type="protein sequence ID" value="TQS45455.1"/>
    <property type="molecule type" value="Genomic_DNA"/>
</dbReference>